<gene>
    <name evidence="1" type="ORF">BDR25DRAFT_353044</name>
</gene>
<reference evidence="1" key="1">
    <citation type="journal article" date="2020" name="Stud. Mycol.">
        <title>101 Dothideomycetes genomes: a test case for predicting lifestyles and emergence of pathogens.</title>
        <authorList>
            <person name="Haridas S."/>
            <person name="Albert R."/>
            <person name="Binder M."/>
            <person name="Bloem J."/>
            <person name="Labutti K."/>
            <person name="Salamov A."/>
            <person name="Andreopoulos B."/>
            <person name="Baker S."/>
            <person name="Barry K."/>
            <person name="Bills G."/>
            <person name="Bluhm B."/>
            <person name="Cannon C."/>
            <person name="Castanera R."/>
            <person name="Culley D."/>
            <person name="Daum C."/>
            <person name="Ezra D."/>
            <person name="Gonzalez J."/>
            <person name="Henrissat B."/>
            <person name="Kuo A."/>
            <person name="Liang C."/>
            <person name="Lipzen A."/>
            <person name="Lutzoni F."/>
            <person name="Magnuson J."/>
            <person name="Mondo S."/>
            <person name="Nolan M."/>
            <person name="Ohm R."/>
            <person name="Pangilinan J."/>
            <person name="Park H.-J."/>
            <person name="Ramirez L."/>
            <person name="Alfaro M."/>
            <person name="Sun H."/>
            <person name="Tritt A."/>
            <person name="Yoshinaga Y."/>
            <person name="Zwiers L.-H."/>
            <person name="Turgeon B."/>
            <person name="Goodwin S."/>
            <person name="Spatafora J."/>
            <person name="Crous P."/>
            <person name="Grigoriev I."/>
        </authorList>
    </citation>
    <scope>NUCLEOTIDE SEQUENCE</scope>
    <source>
        <strain evidence="1">ATCC 200398</strain>
    </source>
</reference>
<accession>A0ACB6R0B7</accession>
<evidence type="ECO:0000313" key="2">
    <source>
        <dbReference type="Proteomes" id="UP000799755"/>
    </source>
</evidence>
<sequence>MNRSLPIKVDGIGRLPLRSARYASAITILSLPNIVHAQQFPERYLNSLTSSVPTRRPKPLLTLEVVFITITDFTTATAGEHAPTSSLALPSTLSQSPSSIPSDIKLSTFRSSSLSGSSPPLTNTIPPLPSNFATPKPHLDSSNSTALLDLSPGASNTFLVVVVVFMAVMIIFYLALIGLYIWGRVKGSCPRCKRLEDKIKNLQGGEEPNRITVQMVKDRMGELEDNRIAAGGLPGGKMTAEGPRHSGEAGDYQFIRPQAFSVMFGWKGRGKQKVNDRYHRDENDPQNSWETWEEHTQSNVSIPSYRIPTPSPPLPAHHWNTRPLHRGISNLWGALTNCSPSSNSREDNPTRDFRDTQGDWGSFIEPNNGVPSNARAHYNTSYPYSSNAITLDTSYQPHTPYEMSTISHSDPDCEAYRRAAAAALQDGPDAAFHRENTKVITDRIHAREALERGDKTNGSRDNWDFGALVTDQAREGMNLPTRDQFVDIEIGSGGWWKGKNGSYLILILI</sequence>
<dbReference type="Proteomes" id="UP000799755">
    <property type="component" value="Unassembled WGS sequence"/>
</dbReference>
<proteinExistence type="predicted"/>
<protein>
    <submittedName>
        <fullName evidence="1">Uncharacterized protein</fullName>
    </submittedName>
</protein>
<organism evidence="1 2">
    <name type="scientific">Lindgomyces ingoldianus</name>
    <dbReference type="NCBI Taxonomy" id="673940"/>
    <lineage>
        <taxon>Eukaryota</taxon>
        <taxon>Fungi</taxon>
        <taxon>Dikarya</taxon>
        <taxon>Ascomycota</taxon>
        <taxon>Pezizomycotina</taxon>
        <taxon>Dothideomycetes</taxon>
        <taxon>Pleosporomycetidae</taxon>
        <taxon>Pleosporales</taxon>
        <taxon>Lindgomycetaceae</taxon>
        <taxon>Lindgomyces</taxon>
    </lineage>
</organism>
<evidence type="ECO:0000313" key="1">
    <source>
        <dbReference type="EMBL" id="KAF2472713.1"/>
    </source>
</evidence>
<comment type="caution">
    <text evidence="1">The sequence shown here is derived from an EMBL/GenBank/DDBJ whole genome shotgun (WGS) entry which is preliminary data.</text>
</comment>
<dbReference type="EMBL" id="MU003501">
    <property type="protein sequence ID" value="KAF2472713.1"/>
    <property type="molecule type" value="Genomic_DNA"/>
</dbReference>
<name>A0ACB6R0B7_9PLEO</name>
<keyword evidence="2" id="KW-1185">Reference proteome</keyword>